<dbReference type="EC" id="4.1.1.48" evidence="1"/>
<evidence type="ECO:0000313" key="1">
    <source>
        <dbReference type="EMBL" id="QUC67083.1"/>
    </source>
</evidence>
<organism evidence="1 2">
    <name type="scientific">Aristaeella hokkaidonensis</name>
    <dbReference type="NCBI Taxonomy" id="3046382"/>
    <lineage>
        <taxon>Bacteria</taxon>
        <taxon>Bacillati</taxon>
        <taxon>Bacillota</taxon>
        <taxon>Clostridia</taxon>
        <taxon>Eubacteriales</taxon>
        <taxon>Aristaeellaceae</taxon>
        <taxon>Aristaeella</taxon>
    </lineage>
</organism>
<keyword evidence="1" id="KW-0456">Lyase</keyword>
<proteinExistence type="predicted"/>
<dbReference type="EMBL" id="CP068393">
    <property type="protein sequence ID" value="QUC67083.1"/>
    <property type="molecule type" value="Genomic_DNA"/>
</dbReference>
<sequence>MNILDKLAELSLERAKKEQEKVPEAELREQAKALGKGNGEAFLSALKKLGISFICEIKKASPSKGLISPDFPYLKIAEAYERGGADCISCLTEPEYFLGSDEIFREVRAKVSLPMLRKDFTVSAYQLDQARVMGANAALLIVSLLDERTLETYLERCRELGIAALVETHDEEEIRRAVSAGAKIIGVNNRNLKDFSVDFENAARLRDRIPADCVYVAESGVKTPEDVQRLKQIGADAALIGETLMRAEDPGAMLRLLKGEMA</sequence>
<dbReference type="Proteomes" id="UP000682782">
    <property type="component" value="Chromosome"/>
</dbReference>
<gene>
    <name evidence="1" type="primary">trpC</name>
    <name evidence="1" type="ORF">JYE49_14820</name>
</gene>
<reference evidence="1" key="1">
    <citation type="submission" date="2021-01" db="EMBL/GenBank/DDBJ databases">
        <title>Complete genome sequence of Clostridiales bacterium R-7.</title>
        <authorList>
            <person name="Mahoney-Kurpe S.C."/>
            <person name="Palevich N."/>
            <person name="Koike S."/>
            <person name="Moon C.D."/>
            <person name="Attwood G.T."/>
        </authorList>
    </citation>
    <scope>NUCLEOTIDE SEQUENCE</scope>
    <source>
        <strain evidence="1">R-7</strain>
    </source>
</reference>
<accession>A0AC61N7A7</accession>
<protein>
    <submittedName>
        <fullName evidence="1">Indole-3-glycerol phosphate synthase TrpC</fullName>
        <ecNumber evidence="1">4.1.1.48</ecNumber>
    </submittedName>
</protein>
<keyword evidence="2" id="KW-1185">Reference proteome</keyword>
<evidence type="ECO:0000313" key="2">
    <source>
        <dbReference type="Proteomes" id="UP000682782"/>
    </source>
</evidence>
<name>A0AC61N7A7_9FIRM</name>